<dbReference type="EMBL" id="MLJW01008916">
    <property type="protein sequence ID" value="OIQ63544.1"/>
    <property type="molecule type" value="Genomic_DNA"/>
</dbReference>
<evidence type="ECO:0000256" key="1">
    <source>
        <dbReference type="ARBA" id="ARBA00004377"/>
    </source>
</evidence>
<keyword evidence="6" id="KW-0201">Cytochrome c-type biogenesis</keyword>
<evidence type="ECO:0000256" key="2">
    <source>
        <dbReference type="ARBA" id="ARBA00022448"/>
    </source>
</evidence>
<evidence type="ECO:0000313" key="10">
    <source>
        <dbReference type="EMBL" id="OIQ63544.1"/>
    </source>
</evidence>
<protein>
    <submittedName>
        <fullName evidence="10">Heme exporter protein D (CcmD)</fullName>
    </submittedName>
</protein>
<dbReference type="GO" id="GO:0015886">
    <property type="term" value="P:heme transport"/>
    <property type="evidence" value="ECO:0007669"/>
    <property type="project" value="InterPro"/>
</dbReference>
<evidence type="ECO:0000256" key="7">
    <source>
        <dbReference type="ARBA" id="ARBA00022989"/>
    </source>
</evidence>
<organism evidence="10">
    <name type="scientific">mine drainage metagenome</name>
    <dbReference type="NCBI Taxonomy" id="410659"/>
    <lineage>
        <taxon>unclassified sequences</taxon>
        <taxon>metagenomes</taxon>
        <taxon>ecological metagenomes</taxon>
    </lineage>
</organism>
<evidence type="ECO:0000256" key="5">
    <source>
        <dbReference type="ARBA" id="ARBA00022692"/>
    </source>
</evidence>
<dbReference type="Pfam" id="PF04995">
    <property type="entry name" value="CcmD"/>
    <property type="match status" value="1"/>
</dbReference>
<feature type="transmembrane region" description="Helical" evidence="9">
    <location>
        <begin position="12"/>
        <end position="32"/>
    </location>
</feature>
<dbReference type="GO" id="GO:0005886">
    <property type="term" value="C:plasma membrane"/>
    <property type="evidence" value="ECO:0007669"/>
    <property type="project" value="UniProtKB-SubCell"/>
</dbReference>
<comment type="caution">
    <text evidence="10">The sequence shown here is derived from an EMBL/GenBank/DDBJ whole genome shotgun (WGS) entry which is preliminary data.</text>
</comment>
<evidence type="ECO:0000256" key="3">
    <source>
        <dbReference type="ARBA" id="ARBA00022475"/>
    </source>
</evidence>
<comment type="subcellular location">
    <subcellularLocation>
        <location evidence="1">Cell inner membrane</location>
        <topology evidence="1">Single-pass membrane protein</topology>
    </subcellularLocation>
</comment>
<accession>A0A1J5NZ74</accession>
<keyword evidence="4" id="KW-0997">Cell inner membrane</keyword>
<keyword evidence="8 9" id="KW-0472">Membrane</keyword>
<evidence type="ECO:0000256" key="9">
    <source>
        <dbReference type="SAM" id="Phobius"/>
    </source>
</evidence>
<gene>
    <name evidence="10" type="ORF">GALL_549160</name>
</gene>
<reference evidence="10" key="1">
    <citation type="submission" date="2016-10" db="EMBL/GenBank/DDBJ databases">
        <title>Sequence of Gallionella enrichment culture.</title>
        <authorList>
            <person name="Poehlein A."/>
            <person name="Muehling M."/>
            <person name="Daniel R."/>
        </authorList>
    </citation>
    <scope>NUCLEOTIDE SEQUENCE</scope>
</reference>
<evidence type="ECO:0000256" key="4">
    <source>
        <dbReference type="ARBA" id="ARBA00022519"/>
    </source>
</evidence>
<dbReference type="GO" id="GO:0017004">
    <property type="term" value="P:cytochrome complex assembly"/>
    <property type="evidence" value="ECO:0007669"/>
    <property type="project" value="UniProtKB-KW"/>
</dbReference>
<keyword evidence="3" id="KW-1003">Cell membrane</keyword>
<evidence type="ECO:0000256" key="6">
    <source>
        <dbReference type="ARBA" id="ARBA00022748"/>
    </source>
</evidence>
<name>A0A1J5NZ74_9ZZZZ</name>
<keyword evidence="7 9" id="KW-1133">Transmembrane helix</keyword>
<keyword evidence="2" id="KW-0813">Transport</keyword>
<keyword evidence="5 9" id="KW-0812">Transmembrane</keyword>
<sequence>MLPDLGKYEVTVLGSYAAALVLIAALVAATLIRGAKVRRALDEVEARQGRAHG</sequence>
<evidence type="ECO:0000256" key="8">
    <source>
        <dbReference type="ARBA" id="ARBA00023136"/>
    </source>
</evidence>
<dbReference type="AlphaFoldDB" id="A0A1J5NZ74"/>
<dbReference type="NCBIfam" id="TIGR03141">
    <property type="entry name" value="cytochro_ccmD"/>
    <property type="match status" value="1"/>
</dbReference>
<dbReference type="InterPro" id="IPR007078">
    <property type="entry name" value="Haem_export_protD_CcmD"/>
</dbReference>
<proteinExistence type="predicted"/>